<reference evidence="1 2" key="1">
    <citation type="journal article" date="2019" name="Nat. Ecol. Evol.">
        <title>Megaphylogeny resolves global patterns of mushroom evolution.</title>
        <authorList>
            <person name="Varga T."/>
            <person name="Krizsan K."/>
            <person name="Foldi C."/>
            <person name="Dima B."/>
            <person name="Sanchez-Garcia M."/>
            <person name="Sanchez-Ramirez S."/>
            <person name="Szollosi G.J."/>
            <person name="Szarkandi J.G."/>
            <person name="Papp V."/>
            <person name="Albert L."/>
            <person name="Andreopoulos W."/>
            <person name="Angelini C."/>
            <person name="Antonin V."/>
            <person name="Barry K.W."/>
            <person name="Bougher N.L."/>
            <person name="Buchanan P."/>
            <person name="Buyck B."/>
            <person name="Bense V."/>
            <person name="Catcheside P."/>
            <person name="Chovatia M."/>
            <person name="Cooper J."/>
            <person name="Damon W."/>
            <person name="Desjardin D."/>
            <person name="Finy P."/>
            <person name="Geml J."/>
            <person name="Haridas S."/>
            <person name="Hughes K."/>
            <person name="Justo A."/>
            <person name="Karasinski D."/>
            <person name="Kautmanova I."/>
            <person name="Kiss B."/>
            <person name="Kocsube S."/>
            <person name="Kotiranta H."/>
            <person name="LaButti K.M."/>
            <person name="Lechner B.E."/>
            <person name="Liimatainen K."/>
            <person name="Lipzen A."/>
            <person name="Lukacs Z."/>
            <person name="Mihaltcheva S."/>
            <person name="Morgado L.N."/>
            <person name="Niskanen T."/>
            <person name="Noordeloos M.E."/>
            <person name="Ohm R.A."/>
            <person name="Ortiz-Santana B."/>
            <person name="Ovrebo C."/>
            <person name="Racz N."/>
            <person name="Riley R."/>
            <person name="Savchenko A."/>
            <person name="Shiryaev A."/>
            <person name="Soop K."/>
            <person name="Spirin V."/>
            <person name="Szebenyi C."/>
            <person name="Tomsovsky M."/>
            <person name="Tulloss R.E."/>
            <person name="Uehling J."/>
            <person name="Grigoriev I.V."/>
            <person name="Vagvolgyi C."/>
            <person name="Papp T."/>
            <person name="Martin F.M."/>
            <person name="Miettinen O."/>
            <person name="Hibbett D.S."/>
            <person name="Nagy L.G."/>
        </authorList>
    </citation>
    <scope>NUCLEOTIDE SEQUENCE [LARGE SCALE GENOMIC DNA]</scope>
    <source>
        <strain evidence="1 2">FP101781</strain>
    </source>
</reference>
<evidence type="ECO:0000313" key="2">
    <source>
        <dbReference type="Proteomes" id="UP000298030"/>
    </source>
</evidence>
<comment type="caution">
    <text evidence="1">The sequence shown here is derived from an EMBL/GenBank/DDBJ whole genome shotgun (WGS) entry which is preliminary data.</text>
</comment>
<accession>A0A4Y7SS03</accession>
<dbReference type="AlphaFoldDB" id="A0A4Y7SS03"/>
<sequence length="115" mass="12893">MSRPSQCGTSTSLGKARATVELTWGGGRTSALHSRRETIRKGFQACMKLCTSRVLALGYSAIPTARRGGRTSERLPFTRCWKNRNEGICCRPCRRLMSYAFCDSCFSTCNYAHQR</sequence>
<dbReference type="Proteomes" id="UP000298030">
    <property type="component" value="Unassembled WGS sequence"/>
</dbReference>
<protein>
    <submittedName>
        <fullName evidence="1">Uncharacterized protein</fullName>
    </submittedName>
</protein>
<keyword evidence="2" id="KW-1185">Reference proteome</keyword>
<evidence type="ECO:0000313" key="1">
    <source>
        <dbReference type="EMBL" id="TEB24039.1"/>
    </source>
</evidence>
<dbReference type="EMBL" id="QPFP01000071">
    <property type="protein sequence ID" value="TEB24039.1"/>
    <property type="molecule type" value="Genomic_DNA"/>
</dbReference>
<gene>
    <name evidence="1" type="ORF">FA13DRAFT_1739541</name>
</gene>
<organism evidence="1 2">
    <name type="scientific">Coprinellus micaceus</name>
    <name type="common">Glistening ink-cap mushroom</name>
    <name type="synonym">Coprinus micaceus</name>
    <dbReference type="NCBI Taxonomy" id="71717"/>
    <lineage>
        <taxon>Eukaryota</taxon>
        <taxon>Fungi</taxon>
        <taxon>Dikarya</taxon>
        <taxon>Basidiomycota</taxon>
        <taxon>Agaricomycotina</taxon>
        <taxon>Agaricomycetes</taxon>
        <taxon>Agaricomycetidae</taxon>
        <taxon>Agaricales</taxon>
        <taxon>Agaricineae</taxon>
        <taxon>Psathyrellaceae</taxon>
        <taxon>Coprinellus</taxon>
    </lineage>
</organism>
<name>A0A4Y7SS03_COPMI</name>
<proteinExistence type="predicted"/>